<dbReference type="SUPFAM" id="SSF53850">
    <property type="entry name" value="Periplasmic binding protein-like II"/>
    <property type="match status" value="1"/>
</dbReference>
<sequence>MSVPSTAVGRDLVVIVHPASTIEELGRAELIHLFLGRQRRLPGGQRALVIDLVGPGDEKRLFYARLVGKDLAEIQSYWARLVFTGRGSAPWQAESVDELLDLVHSNPGAIGYLDEANVDHRARVVFRLTP</sequence>
<dbReference type="EMBL" id="JBDKXB010000009">
    <property type="protein sequence ID" value="MEY6432547.1"/>
    <property type="molecule type" value="Genomic_DNA"/>
</dbReference>
<evidence type="ECO:0000313" key="1">
    <source>
        <dbReference type="EMBL" id="MEY6432547.1"/>
    </source>
</evidence>
<comment type="caution">
    <text evidence="1">The sequence shown here is derived from an EMBL/GenBank/DDBJ whole genome shotgun (WGS) entry which is preliminary data.</text>
</comment>
<dbReference type="Gene3D" id="3.40.190.10">
    <property type="entry name" value="Periplasmic binding protein-like II"/>
    <property type="match status" value="1"/>
</dbReference>
<accession>A0ABV4BE22</accession>
<name>A0ABV4BE22_9GAMM</name>
<protein>
    <submittedName>
        <fullName evidence="1">Uncharacterized protein</fullName>
    </submittedName>
</protein>
<reference evidence="1 2" key="1">
    <citation type="submission" date="2024-05" db="EMBL/GenBank/DDBJ databases">
        <title>Genome Sequence and Characterization of the New Strain Purple Sulfur Bacterium of Genus Thioalkalicoccus.</title>
        <authorList>
            <person name="Bryantseva I.A."/>
            <person name="Kyndt J.A."/>
            <person name="Imhoff J.F."/>
        </authorList>
    </citation>
    <scope>NUCLEOTIDE SEQUENCE [LARGE SCALE GENOMIC DNA]</scope>
    <source>
        <strain evidence="1 2">Um2</strain>
    </source>
</reference>
<dbReference type="Proteomes" id="UP001564408">
    <property type="component" value="Unassembled WGS sequence"/>
</dbReference>
<gene>
    <name evidence="1" type="ORF">ABC977_09035</name>
</gene>
<keyword evidence="2" id="KW-1185">Reference proteome</keyword>
<organism evidence="1 2">
    <name type="scientific">Thioalkalicoccus limnaeus</name>
    <dbReference type="NCBI Taxonomy" id="120681"/>
    <lineage>
        <taxon>Bacteria</taxon>
        <taxon>Pseudomonadati</taxon>
        <taxon>Pseudomonadota</taxon>
        <taxon>Gammaproteobacteria</taxon>
        <taxon>Chromatiales</taxon>
        <taxon>Chromatiaceae</taxon>
        <taxon>Thioalkalicoccus</taxon>
    </lineage>
</organism>
<evidence type="ECO:0000313" key="2">
    <source>
        <dbReference type="Proteomes" id="UP001564408"/>
    </source>
</evidence>
<proteinExistence type="predicted"/>